<feature type="transmembrane region" description="Helical" evidence="8">
    <location>
        <begin position="754"/>
        <end position="773"/>
    </location>
</feature>
<dbReference type="Proteomes" id="UP001633002">
    <property type="component" value="Unassembled WGS sequence"/>
</dbReference>
<dbReference type="GO" id="GO:0005886">
    <property type="term" value="C:plasma membrane"/>
    <property type="evidence" value="ECO:0007669"/>
    <property type="project" value="UniProtKB-SubCell"/>
</dbReference>
<keyword evidence="11" id="KW-1185">Reference proteome</keyword>
<evidence type="ECO:0000256" key="9">
    <source>
        <dbReference type="SAM" id="SignalP"/>
    </source>
</evidence>
<feature type="signal peptide" evidence="9">
    <location>
        <begin position="1"/>
        <end position="30"/>
    </location>
</feature>
<name>A0ABD3HMD6_9MARC</name>
<evidence type="ECO:0000256" key="1">
    <source>
        <dbReference type="ARBA" id="ARBA00004651"/>
    </source>
</evidence>
<feature type="compositionally biased region" description="Polar residues" evidence="7">
    <location>
        <begin position="232"/>
        <end position="243"/>
    </location>
</feature>
<keyword evidence="3" id="KW-1003">Cell membrane</keyword>
<feature type="transmembrane region" description="Helical" evidence="8">
    <location>
        <begin position="693"/>
        <end position="713"/>
    </location>
</feature>
<accession>A0ABD3HMD6</accession>
<dbReference type="PANTHER" id="PTHR14319:SF3">
    <property type="entry name" value="TRANSMEMBRANE PROTEIN-LIKE PROTEIN"/>
    <property type="match status" value="1"/>
</dbReference>
<feature type="transmembrane region" description="Helical" evidence="8">
    <location>
        <begin position="649"/>
        <end position="668"/>
    </location>
</feature>
<evidence type="ECO:0000256" key="3">
    <source>
        <dbReference type="ARBA" id="ARBA00022475"/>
    </source>
</evidence>
<keyword evidence="4 8" id="KW-0812">Transmembrane</keyword>
<gene>
    <name evidence="10" type="ORF">R1sor_004901</name>
</gene>
<organism evidence="10 11">
    <name type="scientific">Riccia sorocarpa</name>
    <dbReference type="NCBI Taxonomy" id="122646"/>
    <lineage>
        <taxon>Eukaryota</taxon>
        <taxon>Viridiplantae</taxon>
        <taxon>Streptophyta</taxon>
        <taxon>Embryophyta</taxon>
        <taxon>Marchantiophyta</taxon>
        <taxon>Marchantiopsida</taxon>
        <taxon>Marchantiidae</taxon>
        <taxon>Marchantiales</taxon>
        <taxon>Ricciaceae</taxon>
        <taxon>Riccia</taxon>
    </lineage>
</organism>
<dbReference type="InterPro" id="IPR021910">
    <property type="entry name" value="NGX6/PGAP6/MYMK"/>
</dbReference>
<evidence type="ECO:0000256" key="8">
    <source>
        <dbReference type="SAM" id="Phobius"/>
    </source>
</evidence>
<evidence type="ECO:0008006" key="12">
    <source>
        <dbReference type="Google" id="ProtNLM"/>
    </source>
</evidence>
<dbReference type="Pfam" id="PF12036">
    <property type="entry name" value="DUF3522"/>
    <property type="match status" value="1"/>
</dbReference>
<feature type="transmembrane region" description="Helical" evidence="8">
    <location>
        <begin position="785"/>
        <end position="804"/>
    </location>
</feature>
<dbReference type="AlphaFoldDB" id="A0ABD3HMD6"/>
<keyword evidence="6 8" id="KW-0472">Membrane</keyword>
<evidence type="ECO:0000313" key="10">
    <source>
        <dbReference type="EMBL" id="KAL3691250.1"/>
    </source>
</evidence>
<protein>
    <recommendedName>
        <fullName evidence="12">EGF-like domain-containing protein</fullName>
    </recommendedName>
</protein>
<keyword evidence="9" id="KW-0732">Signal</keyword>
<feature type="chain" id="PRO_5044870993" description="EGF-like domain-containing protein" evidence="9">
    <location>
        <begin position="31"/>
        <end position="832"/>
    </location>
</feature>
<sequence>MTKSKERAASAMHLLLSLLLLVALLESSHCLSVEPLIWSSQRYPEEKLGPTDWRYYRVDLPVGFSSLSISFTRNWDDGRSSSETGGPLVCFGFNGPPLVVPPERSLLEVAIAAGEVRNASATGQCGWFKETTVVNVTNYEILSGLMYIGIYSEVGPTRTQSHMINRGKVYKFSLDIQILRCSREEYGGSECKEKITPFSDNNFVSSDGDGRYRQDTDDRDESRLAPSPINDLGSSAYSSQKGNSGKIRYSGKQCFSSSENRYFAFRLDSIVPYMKVEFQCNKTNSSGSEGCEELETNLGLRQGALPSENRSDYTTALSSGQPLLAGSPRRGWWYLSVSVLNTTSSPVPDTNATDGFCITINWLIPMCRAELFGDICQWPVLPLKRVLLPEVESPFDSHYLPTAESGELESGRWFSIPPPLNSSSKEIWNYYTLEVPSGASGGVLSLHVWTAAGATSELHARFESCPLNSSWDYRATESDTLKGRSGNISAENSNESTEFSLDIVYPKEGTWCLGLRSTFPTNSQFAEPYAQMRIMLHGCPNKCSGYGKCRPSRDAGRLHFISHCSCDVAHGDFDCSVVLVPPGKKIKATLALTFSNAAAIVPSLWAIRHQAYAEWITFMLSGLSSAVYHSCDSGGWCAMSFATLQFLDFWLSFLAIIMTCLYMAGFIGPKQGMMHIGMAVLTATIAQRNATSVWNVLVVVVLGLTALLLGWSLETRKESVLSLSNWPQSSLDFYSRIFRWKQSLYSQFRYKFRWIHLSCGVFFLFNAILSLYLEGARTYSFWHSWWHVSIYICAFFMLHSVLPIEHRPDAESYNHRYERVLQTTELTSLSES</sequence>
<evidence type="ECO:0000256" key="2">
    <source>
        <dbReference type="ARBA" id="ARBA00005542"/>
    </source>
</evidence>
<keyword evidence="5 8" id="KW-1133">Transmembrane helix</keyword>
<comment type="similarity">
    <text evidence="2">Belongs to the TMEM8 family.</text>
</comment>
<evidence type="ECO:0000256" key="6">
    <source>
        <dbReference type="ARBA" id="ARBA00023136"/>
    </source>
</evidence>
<comment type="caution">
    <text evidence="10">The sequence shown here is derived from an EMBL/GenBank/DDBJ whole genome shotgun (WGS) entry which is preliminary data.</text>
</comment>
<evidence type="ECO:0000256" key="4">
    <source>
        <dbReference type="ARBA" id="ARBA00022692"/>
    </source>
</evidence>
<evidence type="ECO:0000313" key="11">
    <source>
        <dbReference type="Proteomes" id="UP001633002"/>
    </source>
</evidence>
<reference evidence="10 11" key="1">
    <citation type="submission" date="2024-09" db="EMBL/GenBank/DDBJ databases">
        <title>Chromosome-scale assembly of Riccia sorocarpa.</title>
        <authorList>
            <person name="Paukszto L."/>
        </authorList>
    </citation>
    <scope>NUCLEOTIDE SEQUENCE [LARGE SCALE GENOMIC DNA]</scope>
    <source>
        <strain evidence="10">LP-2024</strain>
        <tissue evidence="10">Aerial parts of the thallus</tissue>
    </source>
</reference>
<feature type="compositionally biased region" description="Basic and acidic residues" evidence="7">
    <location>
        <begin position="208"/>
        <end position="223"/>
    </location>
</feature>
<dbReference type="PANTHER" id="PTHR14319">
    <property type="entry name" value="FIVE-SPAN TRANSMEMBRANE PROTEIN M83"/>
    <property type="match status" value="1"/>
</dbReference>
<comment type="subcellular location">
    <subcellularLocation>
        <location evidence="1">Cell membrane</location>
        <topology evidence="1">Multi-pass membrane protein</topology>
    </subcellularLocation>
</comment>
<feature type="region of interest" description="Disordered" evidence="7">
    <location>
        <begin position="202"/>
        <end position="245"/>
    </location>
</feature>
<dbReference type="EMBL" id="JBJQOH010000003">
    <property type="protein sequence ID" value="KAL3691250.1"/>
    <property type="molecule type" value="Genomic_DNA"/>
</dbReference>
<evidence type="ECO:0000256" key="7">
    <source>
        <dbReference type="SAM" id="MobiDB-lite"/>
    </source>
</evidence>
<proteinExistence type="inferred from homology"/>
<evidence type="ECO:0000256" key="5">
    <source>
        <dbReference type="ARBA" id="ARBA00022989"/>
    </source>
</evidence>